<name>A0A3E0VI29_9MICO</name>
<dbReference type="CDD" id="cd00347">
    <property type="entry name" value="Flavin_utilizing_monoxygenases"/>
    <property type="match status" value="1"/>
</dbReference>
<dbReference type="PANTHER" id="PTHR30137:SF16">
    <property type="entry name" value="BLL0895 PROTEIN"/>
    <property type="match status" value="1"/>
</dbReference>
<dbReference type="InterPro" id="IPR050766">
    <property type="entry name" value="Bact_Lucif_Oxidored"/>
</dbReference>
<evidence type="ECO:0000256" key="4">
    <source>
        <dbReference type="ARBA" id="ARBA00023033"/>
    </source>
</evidence>
<dbReference type="SUPFAM" id="SSF51679">
    <property type="entry name" value="Bacterial luciferase-like"/>
    <property type="match status" value="1"/>
</dbReference>
<dbReference type="GO" id="GO:0016705">
    <property type="term" value="F:oxidoreductase activity, acting on paired donors, with incorporation or reduction of molecular oxygen"/>
    <property type="evidence" value="ECO:0007669"/>
    <property type="project" value="InterPro"/>
</dbReference>
<keyword evidence="4" id="KW-0503">Monooxygenase</keyword>
<dbReference type="GO" id="GO:0005829">
    <property type="term" value="C:cytosol"/>
    <property type="evidence" value="ECO:0007669"/>
    <property type="project" value="TreeGrafter"/>
</dbReference>
<dbReference type="Gene3D" id="3.20.20.30">
    <property type="entry name" value="Luciferase-like domain"/>
    <property type="match status" value="1"/>
</dbReference>
<gene>
    <name evidence="6" type="ORF">B7R54_04220</name>
</gene>
<reference evidence="6 7" key="1">
    <citation type="submission" date="2017-04" db="EMBL/GenBank/DDBJ databases">
        <title>Comparative genome analysis of Subtercola boreus.</title>
        <authorList>
            <person name="Cho Y.-J."/>
            <person name="Cho A."/>
            <person name="Kim O.-S."/>
            <person name="Lee J.-I."/>
        </authorList>
    </citation>
    <scope>NUCLEOTIDE SEQUENCE [LARGE SCALE GENOMIC DNA]</scope>
    <source>
        <strain evidence="6 7">K300</strain>
    </source>
</reference>
<keyword evidence="7" id="KW-1185">Reference proteome</keyword>
<evidence type="ECO:0000313" key="7">
    <source>
        <dbReference type="Proteomes" id="UP000256486"/>
    </source>
</evidence>
<comment type="similarity">
    <text evidence="1">Belongs to the bacterial luciferase oxidoreductase family.</text>
</comment>
<evidence type="ECO:0000256" key="3">
    <source>
        <dbReference type="ARBA" id="ARBA00023002"/>
    </source>
</evidence>
<dbReference type="PANTHER" id="PTHR30137">
    <property type="entry name" value="LUCIFERASE-LIKE MONOOXYGENASE"/>
    <property type="match status" value="1"/>
</dbReference>
<evidence type="ECO:0000256" key="2">
    <source>
        <dbReference type="ARBA" id="ARBA00022630"/>
    </source>
</evidence>
<comment type="caution">
    <text evidence="6">The sequence shown here is derived from an EMBL/GenBank/DDBJ whole genome shotgun (WGS) entry which is preliminary data.</text>
</comment>
<proteinExistence type="inferred from homology"/>
<sequence>MKSGIFQSPYMLAPNTPRRSFDWAVDQAIFADKAGFHEYWIAEHSTVTLEEIPSPELVIAAAARETTNIMLAPGAHLLPYHNPATLAIQTAFLSNVLQGRYMLGIGPGAFPNDGLVHGHTDLSENAAMQEEAIGIMERIWEAKPFQFEGKYFRAGFPEDEPAGSLRDVRPWGGHIDIAMTSLSPNSKSVKLAGARGYSPISFYAGDELLKNHWETYDTSAREAGRTAERSKVRVCRELYIADTDKEAREQALNGTLAKVWAERILPIYQAAGLTEWIVKGLDVEASDVDLDYLVDNVWLVGSPETVTEKIQSFVDNVGGIGTLLITDYDYTADPSPWRESLARFAAEVTPKIVDPA</sequence>
<dbReference type="InterPro" id="IPR036661">
    <property type="entry name" value="Luciferase-like_sf"/>
</dbReference>
<protein>
    <submittedName>
        <fullName evidence="6">Luciferase</fullName>
    </submittedName>
</protein>
<dbReference type="InterPro" id="IPR011251">
    <property type="entry name" value="Luciferase-like_dom"/>
</dbReference>
<dbReference type="GO" id="GO:0004497">
    <property type="term" value="F:monooxygenase activity"/>
    <property type="evidence" value="ECO:0007669"/>
    <property type="project" value="UniProtKB-KW"/>
</dbReference>
<feature type="domain" description="Luciferase-like" evidence="5">
    <location>
        <begin position="15"/>
        <end position="315"/>
    </location>
</feature>
<dbReference type="Pfam" id="PF00296">
    <property type="entry name" value="Bac_luciferase"/>
    <property type="match status" value="1"/>
</dbReference>
<organism evidence="6 7">
    <name type="scientific">Subtercola boreus</name>
    <dbReference type="NCBI Taxonomy" id="120213"/>
    <lineage>
        <taxon>Bacteria</taxon>
        <taxon>Bacillati</taxon>
        <taxon>Actinomycetota</taxon>
        <taxon>Actinomycetes</taxon>
        <taxon>Micrococcales</taxon>
        <taxon>Microbacteriaceae</taxon>
        <taxon>Subtercola</taxon>
    </lineage>
</organism>
<dbReference type="EMBL" id="NBWZ01000001">
    <property type="protein sequence ID" value="RFA08517.1"/>
    <property type="molecule type" value="Genomic_DNA"/>
</dbReference>
<dbReference type="RefSeq" id="WP_116413921.1">
    <property type="nucleotide sequence ID" value="NZ_NBWZ01000001.1"/>
</dbReference>
<keyword evidence="3" id="KW-0560">Oxidoreductase</keyword>
<evidence type="ECO:0000259" key="5">
    <source>
        <dbReference type="Pfam" id="PF00296"/>
    </source>
</evidence>
<keyword evidence="2" id="KW-0285">Flavoprotein</keyword>
<dbReference type="Proteomes" id="UP000256486">
    <property type="component" value="Unassembled WGS sequence"/>
</dbReference>
<accession>A0A3E0VI29</accession>
<evidence type="ECO:0000256" key="1">
    <source>
        <dbReference type="ARBA" id="ARBA00010426"/>
    </source>
</evidence>
<dbReference type="OrthoDB" id="7903015at2"/>
<dbReference type="AlphaFoldDB" id="A0A3E0VI29"/>
<evidence type="ECO:0000313" key="6">
    <source>
        <dbReference type="EMBL" id="RFA08517.1"/>
    </source>
</evidence>